<dbReference type="PANTHER" id="PTHR41286">
    <property type="entry name" value="HNH NUCLEASE YAJD-RELATED"/>
    <property type="match status" value="1"/>
</dbReference>
<organism evidence="6 7">
    <name type="scientific">Weissella oryzae (strain DSM 25784 / JCM 18191 / LMG 30913 / SG25)</name>
    <dbReference type="NCBI Taxonomy" id="1329250"/>
    <lineage>
        <taxon>Bacteria</taxon>
        <taxon>Bacillati</taxon>
        <taxon>Bacillota</taxon>
        <taxon>Bacilli</taxon>
        <taxon>Lactobacillales</taxon>
        <taxon>Lactobacillaceae</taxon>
        <taxon>Weissella</taxon>
    </lineage>
</organism>
<dbReference type="InterPro" id="IPR003615">
    <property type="entry name" value="HNH_nuc"/>
</dbReference>
<dbReference type="GO" id="GO:0003676">
    <property type="term" value="F:nucleic acid binding"/>
    <property type="evidence" value="ECO:0007669"/>
    <property type="project" value="InterPro"/>
</dbReference>
<keyword evidence="1" id="KW-0540">Nuclease</keyword>
<keyword evidence="7" id="KW-1185">Reference proteome</keyword>
<protein>
    <recommendedName>
        <fullName evidence="4">Putative HNH nuclease YajD</fullName>
    </recommendedName>
</protein>
<keyword evidence="6" id="KW-0255">Endonuclease</keyword>
<dbReference type="Gene3D" id="1.10.30.50">
    <property type="match status" value="1"/>
</dbReference>
<evidence type="ECO:0000256" key="3">
    <source>
        <dbReference type="ARBA" id="ARBA00038412"/>
    </source>
</evidence>
<evidence type="ECO:0000256" key="1">
    <source>
        <dbReference type="ARBA" id="ARBA00022722"/>
    </source>
</evidence>
<dbReference type="GO" id="GO:0008270">
    <property type="term" value="F:zinc ion binding"/>
    <property type="evidence" value="ECO:0007669"/>
    <property type="project" value="InterPro"/>
</dbReference>
<dbReference type="RefSeq" id="WP_027699860.1">
    <property type="nucleotide sequence ID" value="NZ_DF820504.1"/>
</dbReference>
<dbReference type="PANTHER" id="PTHR41286:SF1">
    <property type="entry name" value="HNH NUCLEASE YAJD-RELATED"/>
    <property type="match status" value="1"/>
</dbReference>
<dbReference type="Pfam" id="PF01844">
    <property type="entry name" value="HNH"/>
    <property type="match status" value="1"/>
</dbReference>
<comment type="similarity">
    <text evidence="3">Belongs to the HNH nuclease family.</text>
</comment>
<evidence type="ECO:0000256" key="4">
    <source>
        <dbReference type="ARBA" id="ARBA00040194"/>
    </source>
</evidence>
<dbReference type="CDD" id="cd00085">
    <property type="entry name" value="HNHc"/>
    <property type="match status" value="1"/>
</dbReference>
<name>A0A069CVY5_WEIOS</name>
<proteinExistence type="inferred from homology"/>
<dbReference type="OrthoDB" id="9811997at2"/>
<sequence>MPRVKQCRMIGCHKLAKNGRAYCADHQDLEQEMNNRHDRAMVQRYNKIDRKRNEVKREQSNFYRTKQWVGLRQQVLERDNYMCQYCQARGRVKPAKVVDHIVPIEYRPDDKAKLDNLAVICGACHTRKTKWEQQYYGTGQGNKAKTTATIKSVATIAKMIEV</sequence>
<dbReference type="STRING" id="1329250.WOSG25_210170"/>
<reference evidence="7" key="1">
    <citation type="journal article" date="2014" name="Genome Announc.">
        <title>Draft genome sequence of Weissella oryzae SG25T, isolated from fermented rice grains.</title>
        <authorList>
            <person name="Tanizawa Y."/>
            <person name="Fujisawa T."/>
            <person name="Mochizuki T."/>
            <person name="Kaminuma E."/>
            <person name="Suzuki Y."/>
            <person name="Nakamura Y."/>
            <person name="Tohno M."/>
        </authorList>
    </citation>
    <scope>NUCLEOTIDE SEQUENCE [LARGE SCALE GENOMIC DNA]</scope>
    <source>
        <strain evidence="7">DSM 25784 / JCM 18191 / LMG 30913 / SG25</strain>
    </source>
</reference>
<dbReference type="InterPro" id="IPR002711">
    <property type="entry name" value="HNH"/>
</dbReference>
<dbReference type="Proteomes" id="UP000030643">
    <property type="component" value="Unassembled WGS sequence"/>
</dbReference>
<dbReference type="AlphaFoldDB" id="A0A069CVY5"/>
<gene>
    <name evidence="6" type="ORF">WOSG25_210170</name>
</gene>
<feature type="domain" description="HNH nuclease" evidence="5">
    <location>
        <begin position="70"/>
        <end position="126"/>
    </location>
</feature>
<dbReference type="GO" id="GO:0004519">
    <property type="term" value="F:endonuclease activity"/>
    <property type="evidence" value="ECO:0007669"/>
    <property type="project" value="UniProtKB-KW"/>
</dbReference>
<keyword evidence="2" id="KW-0378">Hydrolase</keyword>
<evidence type="ECO:0000313" key="6">
    <source>
        <dbReference type="EMBL" id="GAK31960.1"/>
    </source>
</evidence>
<dbReference type="GO" id="GO:0005829">
    <property type="term" value="C:cytosol"/>
    <property type="evidence" value="ECO:0007669"/>
    <property type="project" value="TreeGrafter"/>
</dbReference>
<evidence type="ECO:0000313" key="7">
    <source>
        <dbReference type="Proteomes" id="UP000030643"/>
    </source>
</evidence>
<evidence type="ECO:0000256" key="2">
    <source>
        <dbReference type="ARBA" id="ARBA00022801"/>
    </source>
</evidence>
<dbReference type="GO" id="GO:0016787">
    <property type="term" value="F:hydrolase activity"/>
    <property type="evidence" value="ECO:0007669"/>
    <property type="project" value="UniProtKB-KW"/>
</dbReference>
<evidence type="ECO:0000259" key="5">
    <source>
        <dbReference type="SMART" id="SM00507"/>
    </source>
</evidence>
<accession>A0A069CVY5</accession>
<dbReference type="SMART" id="SM00507">
    <property type="entry name" value="HNHc"/>
    <property type="match status" value="1"/>
</dbReference>
<dbReference type="EMBL" id="DF820504">
    <property type="protein sequence ID" value="GAK31960.1"/>
    <property type="molecule type" value="Genomic_DNA"/>
</dbReference>
<dbReference type="eggNOG" id="COG1403">
    <property type="taxonomic scope" value="Bacteria"/>
</dbReference>